<proteinExistence type="inferred from homology"/>
<organism evidence="12 13">
    <name type="scientific">Treponema pedis</name>
    <dbReference type="NCBI Taxonomy" id="409322"/>
    <lineage>
        <taxon>Bacteria</taxon>
        <taxon>Pseudomonadati</taxon>
        <taxon>Spirochaetota</taxon>
        <taxon>Spirochaetia</taxon>
        <taxon>Spirochaetales</taxon>
        <taxon>Treponemataceae</taxon>
        <taxon>Treponema</taxon>
    </lineage>
</organism>
<dbReference type="CDD" id="cd13123">
    <property type="entry name" value="MATE_MurJ_like"/>
    <property type="match status" value="1"/>
</dbReference>
<keyword evidence="2 10" id="KW-1003">Cell membrane</keyword>
<sequence length="537" mass="58575">MQNTSNTSSSKSLIKSGSKLSVLVLVSRILGLIRQMTMSSFLGTGALADAFTTAFMLPNLFRRLFAENSINVAFIPTFNGYLEEYNSAENKTYAKKEIIEFLNAVFTLVSFATACVVVSGIISAPLIIKYFFKGLADYDSAVFLTRIMFPYLFLISLAAFFQGILNGVKIFTPSGITPILFNLLVISCTYIFAKPFGNPAIAMAYGVLLGGFVQAVFQLPFVLKAGFIFKPVNLKKTFKNNGTKKVLRLIGPTIVGVAAYQINDVVSTSLAAASGLGIASSLQYSLRLQELLLGVFAVSIGTVILPDLSGLAAKKNWQAFQELLLNSIKIIALITIPATFFSLCSGEHLITLIYKSKKFDSASVNLTLGIFKFHIAGLFAIAANRIIAPAFYALNDSKSPTLAGIICFGVNILLAFTLRYGMGGNGLALALTLASFANTVILFIFLHKKRNLNMLNLILQSFKFIFKMIAFSILASLPLYFFGEKIYAPFSGFNKLIAQGLPLFISFIIFTSIGFILLLTTKDKTANVILQKLLKRK</sequence>
<evidence type="ECO:0000256" key="8">
    <source>
        <dbReference type="ARBA" id="ARBA00060041"/>
    </source>
</evidence>
<evidence type="ECO:0000256" key="9">
    <source>
        <dbReference type="ARBA" id="ARBA00061532"/>
    </source>
</evidence>
<feature type="transmembrane region" description="Helical" evidence="10">
    <location>
        <begin position="427"/>
        <end position="446"/>
    </location>
</feature>
<dbReference type="AlphaFoldDB" id="A0A7S6WP21"/>
<dbReference type="GO" id="GO:0034204">
    <property type="term" value="P:lipid translocation"/>
    <property type="evidence" value="ECO:0007669"/>
    <property type="project" value="TreeGrafter"/>
</dbReference>
<dbReference type="PANTHER" id="PTHR47019:SF1">
    <property type="entry name" value="LIPID II FLIPPASE MURJ"/>
    <property type="match status" value="1"/>
</dbReference>
<comment type="similarity">
    <text evidence="9 10 11">Belongs to the MurJ/MviN family.</text>
</comment>
<dbReference type="PANTHER" id="PTHR47019">
    <property type="entry name" value="LIPID II FLIPPASE MURJ"/>
    <property type="match status" value="1"/>
</dbReference>
<dbReference type="GO" id="GO:0008360">
    <property type="term" value="P:regulation of cell shape"/>
    <property type="evidence" value="ECO:0007669"/>
    <property type="project" value="UniProtKB-UniRule"/>
</dbReference>
<evidence type="ECO:0000256" key="6">
    <source>
        <dbReference type="ARBA" id="ARBA00022989"/>
    </source>
</evidence>
<keyword evidence="3 10" id="KW-0812">Transmembrane</keyword>
<feature type="transmembrane region" description="Helical" evidence="10">
    <location>
        <begin position="175"/>
        <end position="193"/>
    </location>
</feature>
<dbReference type="GO" id="GO:0005886">
    <property type="term" value="C:plasma membrane"/>
    <property type="evidence" value="ECO:0007669"/>
    <property type="project" value="UniProtKB-SubCell"/>
</dbReference>
<dbReference type="PRINTS" id="PR01806">
    <property type="entry name" value="VIRFACTRMVIN"/>
</dbReference>
<evidence type="ECO:0000256" key="2">
    <source>
        <dbReference type="ARBA" id="ARBA00022475"/>
    </source>
</evidence>
<comment type="function">
    <text evidence="8 10 11">Involved in peptidoglycan biosynthesis. Transports lipid-linked peptidoglycan precursors from the inner to the outer leaflet of the cytoplasmic membrane.</text>
</comment>
<dbReference type="InterPro" id="IPR004268">
    <property type="entry name" value="MurJ"/>
</dbReference>
<dbReference type="EMBL" id="CP061839">
    <property type="protein sequence ID" value="QOW60534.1"/>
    <property type="molecule type" value="Genomic_DNA"/>
</dbReference>
<protein>
    <recommendedName>
        <fullName evidence="10">Probable lipid II flippase MurJ</fullName>
    </recommendedName>
</protein>
<keyword evidence="5 10" id="KW-0573">Peptidoglycan synthesis</keyword>
<evidence type="ECO:0000256" key="10">
    <source>
        <dbReference type="HAMAP-Rule" id="MF_02078"/>
    </source>
</evidence>
<feature type="transmembrane region" description="Helical" evidence="10">
    <location>
        <begin position="330"/>
        <end position="353"/>
    </location>
</feature>
<evidence type="ECO:0000256" key="1">
    <source>
        <dbReference type="ARBA" id="ARBA00004651"/>
    </source>
</evidence>
<feature type="transmembrane region" description="Helical" evidence="10">
    <location>
        <begin position="373"/>
        <end position="394"/>
    </location>
</feature>
<dbReference type="HAMAP" id="MF_02078">
    <property type="entry name" value="MurJ_MviN"/>
    <property type="match status" value="1"/>
</dbReference>
<feature type="transmembrane region" description="Helical" evidence="10">
    <location>
        <begin position="199"/>
        <end position="225"/>
    </location>
</feature>
<feature type="transmembrane region" description="Helical" evidence="10">
    <location>
        <begin position="501"/>
        <end position="520"/>
    </location>
</feature>
<feature type="transmembrane region" description="Helical" evidence="10">
    <location>
        <begin position="401"/>
        <end position="421"/>
    </location>
</feature>
<dbReference type="GO" id="GO:0071555">
    <property type="term" value="P:cell wall organization"/>
    <property type="evidence" value="ECO:0007669"/>
    <property type="project" value="UniProtKB-UniRule"/>
</dbReference>
<dbReference type="GO" id="GO:0015648">
    <property type="term" value="F:lipid-linked peptidoglycan transporter activity"/>
    <property type="evidence" value="ECO:0007669"/>
    <property type="project" value="UniProtKB-UniRule"/>
</dbReference>
<dbReference type="Proteomes" id="UP000593915">
    <property type="component" value="Chromosome"/>
</dbReference>
<dbReference type="PIRSF" id="PIRSF002869">
    <property type="entry name" value="MviN"/>
    <property type="match status" value="1"/>
</dbReference>
<comment type="subcellular location">
    <subcellularLocation>
        <location evidence="1 10">Cell membrane</location>
        <topology evidence="1 10">Multi-pass membrane protein</topology>
    </subcellularLocation>
</comment>
<dbReference type="NCBIfam" id="TIGR01695">
    <property type="entry name" value="murJ_mviN"/>
    <property type="match status" value="1"/>
</dbReference>
<feature type="transmembrane region" description="Helical" evidence="10">
    <location>
        <begin position="246"/>
        <end position="262"/>
    </location>
</feature>
<evidence type="ECO:0000256" key="7">
    <source>
        <dbReference type="ARBA" id="ARBA00023136"/>
    </source>
</evidence>
<keyword evidence="6 10" id="KW-1133">Transmembrane helix</keyword>
<keyword evidence="10 11" id="KW-0961">Cell wall biogenesis/degradation</keyword>
<gene>
    <name evidence="10 12" type="primary">murJ</name>
    <name evidence="12" type="ORF">IFE08_12110</name>
</gene>
<dbReference type="UniPathway" id="UPA00219"/>
<dbReference type="InterPro" id="IPR051050">
    <property type="entry name" value="Lipid_II_flippase_MurJ/MviN"/>
</dbReference>
<evidence type="ECO:0000313" key="12">
    <source>
        <dbReference type="EMBL" id="QOW60534.1"/>
    </source>
</evidence>
<name>A0A7S6WP21_9SPIR</name>
<evidence type="ECO:0000256" key="5">
    <source>
        <dbReference type="ARBA" id="ARBA00022984"/>
    </source>
</evidence>
<feature type="transmembrane region" description="Helical" evidence="10">
    <location>
        <begin position="148"/>
        <end position="168"/>
    </location>
</feature>
<keyword evidence="10 11" id="KW-0813">Transport</keyword>
<dbReference type="RefSeq" id="WP_194076040.1">
    <property type="nucleotide sequence ID" value="NZ_CP061839.1"/>
</dbReference>
<feature type="transmembrane region" description="Helical" evidence="10">
    <location>
        <begin position="291"/>
        <end position="309"/>
    </location>
</feature>
<dbReference type="Pfam" id="PF03023">
    <property type="entry name" value="MurJ"/>
    <property type="match status" value="1"/>
</dbReference>
<evidence type="ECO:0000256" key="4">
    <source>
        <dbReference type="ARBA" id="ARBA00022960"/>
    </source>
</evidence>
<dbReference type="GO" id="GO:0009252">
    <property type="term" value="P:peptidoglycan biosynthetic process"/>
    <property type="evidence" value="ECO:0007669"/>
    <property type="project" value="UniProtKB-UniRule"/>
</dbReference>
<accession>A0A7S6WP21</accession>
<comment type="pathway">
    <text evidence="10">Cell wall biogenesis; peptidoglycan biosynthesis.</text>
</comment>
<feature type="transmembrane region" description="Helical" evidence="10">
    <location>
        <begin position="101"/>
        <end position="128"/>
    </location>
</feature>
<keyword evidence="7 10" id="KW-0472">Membrane</keyword>
<evidence type="ECO:0000256" key="11">
    <source>
        <dbReference type="PIRNR" id="PIRNR002869"/>
    </source>
</evidence>
<feature type="transmembrane region" description="Helical" evidence="10">
    <location>
        <begin position="458"/>
        <end position="481"/>
    </location>
</feature>
<reference evidence="12 13" key="1">
    <citation type="submission" date="2020-09" db="EMBL/GenBank/DDBJ databases">
        <title>Characterization of Treponema spp. from bovine digital dermatitis in Korea.</title>
        <authorList>
            <person name="Espiritu H.M."/>
            <person name="Cho Y.I."/>
            <person name="Mamuad L."/>
        </authorList>
    </citation>
    <scope>NUCLEOTIDE SEQUENCE [LARGE SCALE GENOMIC DNA]</scope>
    <source>
        <strain evidence="12 13">KS1</strain>
    </source>
</reference>
<evidence type="ECO:0000256" key="3">
    <source>
        <dbReference type="ARBA" id="ARBA00022692"/>
    </source>
</evidence>
<evidence type="ECO:0000313" key="13">
    <source>
        <dbReference type="Proteomes" id="UP000593915"/>
    </source>
</evidence>
<keyword evidence="4 10" id="KW-0133">Cell shape</keyword>